<keyword evidence="5" id="KW-1185">Reference proteome</keyword>
<dbReference type="EMBL" id="JAROCF010000001">
    <property type="protein sequence ID" value="MDN4615378.1"/>
    <property type="molecule type" value="Genomic_DNA"/>
</dbReference>
<keyword evidence="2" id="KW-0472">Membrane</keyword>
<feature type="compositionally biased region" description="Pro residues" evidence="1">
    <location>
        <begin position="1"/>
        <end position="13"/>
    </location>
</feature>
<reference evidence="4" key="1">
    <citation type="submission" date="2023-06" db="EMBL/GenBank/DDBJ databases">
        <title>MT1 and MT2 Draft Genomes of Novel Species.</title>
        <authorList>
            <person name="Venkateswaran K."/>
        </authorList>
    </citation>
    <scope>NUCLEOTIDE SEQUENCE</scope>
    <source>
        <strain evidence="4">F6_8S_P_1B</strain>
    </source>
</reference>
<feature type="compositionally biased region" description="Low complexity" evidence="1">
    <location>
        <begin position="14"/>
        <end position="31"/>
    </location>
</feature>
<feature type="region of interest" description="Disordered" evidence="1">
    <location>
        <begin position="1"/>
        <end position="31"/>
    </location>
</feature>
<evidence type="ECO:0000313" key="5">
    <source>
        <dbReference type="Proteomes" id="UP001174208"/>
    </source>
</evidence>
<comment type="caution">
    <text evidence="4">The sequence shown here is derived from an EMBL/GenBank/DDBJ whole genome shotgun (WGS) entry which is preliminary data.</text>
</comment>
<dbReference type="RefSeq" id="WP_301208436.1">
    <property type="nucleotide sequence ID" value="NZ_JAROCF010000001.1"/>
</dbReference>
<evidence type="ECO:0000256" key="1">
    <source>
        <dbReference type="SAM" id="MobiDB-lite"/>
    </source>
</evidence>
<evidence type="ECO:0000259" key="3">
    <source>
        <dbReference type="Pfam" id="PF13828"/>
    </source>
</evidence>
<feature type="transmembrane region" description="Helical" evidence="2">
    <location>
        <begin position="76"/>
        <end position="107"/>
    </location>
</feature>
<dbReference type="Proteomes" id="UP001174208">
    <property type="component" value="Unassembled WGS sequence"/>
</dbReference>
<organism evidence="4 5">
    <name type="scientific">Leifsonia williamsii</name>
    <dbReference type="NCBI Taxonomy" id="3035919"/>
    <lineage>
        <taxon>Bacteria</taxon>
        <taxon>Bacillati</taxon>
        <taxon>Actinomycetota</taxon>
        <taxon>Actinomycetes</taxon>
        <taxon>Micrococcales</taxon>
        <taxon>Microbacteriaceae</taxon>
        <taxon>Leifsonia</taxon>
    </lineage>
</organism>
<proteinExistence type="predicted"/>
<evidence type="ECO:0000313" key="4">
    <source>
        <dbReference type="EMBL" id="MDN4615378.1"/>
    </source>
</evidence>
<gene>
    <name evidence="4" type="ORF">P5G50_13065</name>
</gene>
<sequence>MSDTNNPPPPDPAAQPGYGQQPSPYGYAQQPYPAQPHYNTMAIIGFVLSIVVSVVGIVLSFIALSQIKRTGEQGRGLAIAGIIIGFAQVLIGIIVTVIVFIALGVAATQYQYNP</sequence>
<evidence type="ECO:0000256" key="2">
    <source>
        <dbReference type="SAM" id="Phobius"/>
    </source>
</evidence>
<accession>A0ABT8KD41</accession>
<feature type="transmembrane region" description="Helical" evidence="2">
    <location>
        <begin position="41"/>
        <end position="64"/>
    </location>
</feature>
<name>A0ABT8KD41_9MICO</name>
<keyword evidence="2" id="KW-1133">Transmembrane helix</keyword>
<protein>
    <submittedName>
        <fullName evidence="4">DUF4190 domain-containing protein</fullName>
    </submittedName>
</protein>
<dbReference type="Pfam" id="PF13828">
    <property type="entry name" value="DUF4190"/>
    <property type="match status" value="1"/>
</dbReference>
<keyword evidence="2" id="KW-0812">Transmembrane</keyword>
<dbReference type="InterPro" id="IPR025241">
    <property type="entry name" value="DUF4190"/>
</dbReference>
<feature type="domain" description="DUF4190" evidence="3">
    <location>
        <begin position="42"/>
        <end position="94"/>
    </location>
</feature>